<comment type="caution">
    <text evidence="1">The sequence shown here is derived from an EMBL/GenBank/DDBJ whole genome shotgun (WGS) entry which is preliminary data.</text>
</comment>
<dbReference type="Proteomes" id="UP001143856">
    <property type="component" value="Unassembled WGS sequence"/>
</dbReference>
<keyword evidence="2" id="KW-1185">Reference proteome</keyword>
<proteinExistence type="predicted"/>
<accession>A0ACC1PDI5</accession>
<evidence type="ECO:0000313" key="1">
    <source>
        <dbReference type="EMBL" id="KAJ2990578.1"/>
    </source>
</evidence>
<name>A0ACC1PDI5_9PEZI</name>
<sequence length="330" mass="38416">MAEWREQLPEEPRPYQRRWQRPENFGIIKYFSQGFRKLVQPHEDLSEFTVQFNDLDKCYNLYDPKGNFLCVEFPGSWHIDNGPGKGYTYFYGGVIKAGAAALEIYDKYDGERDIIYGGRIPYPGWTDRPVGNPEICDMQARVAIKDNMRARVPLSDLYYHPDALLDPSQYLVILAGPSLFSPECEDKYSAISQKLQLNGSLQDSELPQNWHVLVDQYSLVKLVTCFREHDPTLFWKSKSGYVYPMLYIFPEKCFTWTPRDFSSWIPEDNLQDFLDTYEYESGELDPRIPAAHWPEGQNCASAKQAEQQDQDQPEDQDQELIQDLEQVKLS</sequence>
<dbReference type="EMBL" id="JAPDGR010000403">
    <property type="protein sequence ID" value="KAJ2990578.1"/>
    <property type="molecule type" value="Genomic_DNA"/>
</dbReference>
<reference evidence="1" key="1">
    <citation type="submission" date="2022-10" db="EMBL/GenBank/DDBJ databases">
        <title>Genome Sequence of Xylaria curta.</title>
        <authorList>
            <person name="Buettner E."/>
        </authorList>
    </citation>
    <scope>NUCLEOTIDE SEQUENCE</scope>
    <source>
        <strain evidence="1">Babe10</strain>
    </source>
</reference>
<protein>
    <submittedName>
        <fullName evidence="1">Uncharacterized protein</fullName>
    </submittedName>
</protein>
<organism evidence="1 2">
    <name type="scientific">Xylaria curta</name>
    <dbReference type="NCBI Taxonomy" id="42375"/>
    <lineage>
        <taxon>Eukaryota</taxon>
        <taxon>Fungi</taxon>
        <taxon>Dikarya</taxon>
        <taxon>Ascomycota</taxon>
        <taxon>Pezizomycotina</taxon>
        <taxon>Sordariomycetes</taxon>
        <taxon>Xylariomycetidae</taxon>
        <taxon>Xylariales</taxon>
        <taxon>Xylariaceae</taxon>
        <taxon>Xylaria</taxon>
    </lineage>
</organism>
<gene>
    <name evidence="1" type="ORF">NUW58_g2877</name>
</gene>
<evidence type="ECO:0000313" key="2">
    <source>
        <dbReference type="Proteomes" id="UP001143856"/>
    </source>
</evidence>